<dbReference type="AlphaFoldDB" id="A0A378TTH8"/>
<dbReference type="EMBL" id="UGQU01000002">
    <property type="protein sequence ID" value="STZ63260.1"/>
    <property type="molecule type" value="Genomic_DNA"/>
</dbReference>
<accession>A0A378TTH8</accession>
<gene>
    <name evidence="1" type="ORF">NCTC10359_01684</name>
</gene>
<reference evidence="1 2" key="1">
    <citation type="submission" date="2018-06" db="EMBL/GenBank/DDBJ databases">
        <authorList>
            <consortium name="Pathogen Informatics"/>
            <person name="Doyle S."/>
        </authorList>
    </citation>
    <scope>NUCLEOTIDE SEQUENCE [LARGE SCALE GENOMIC DNA]</scope>
    <source>
        <strain evidence="1 2">NCTC10359</strain>
    </source>
</reference>
<organism evidence="1 2">
    <name type="scientific">Moraxella lacunata</name>
    <dbReference type="NCBI Taxonomy" id="477"/>
    <lineage>
        <taxon>Bacteria</taxon>
        <taxon>Pseudomonadati</taxon>
        <taxon>Pseudomonadota</taxon>
        <taxon>Gammaproteobacteria</taxon>
        <taxon>Moraxellales</taxon>
        <taxon>Moraxellaceae</taxon>
        <taxon>Moraxella</taxon>
    </lineage>
</organism>
<protein>
    <submittedName>
        <fullName evidence="1">Uncharacterized protein</fullName>
    </submittedName>
</protein>
<proteinExistence type="predicted"/>
<name>A0A378TTH8_MORLA</name>
<evidence type="ECO:0000313" key="1">
    <source>
        <dbReference type="EMBL" id="STZ63260.1"/>
    </source>
</evidence>
<dbReference type="Proteomes" id="UP000254437">
    <property type="component" value="Unassembled WGS sequence"/>
</dbReference>
<evidence type="ECO:0000313" key="2">
    <source>
        <dbReference type="Proteomes" id="UP000254437"/>
    </source>
</evidence>
<dbReference type="RefSeq" id="WP_115007321.1">
    <property type="nucleotide sequence ID" value="NZ_UGQU01000002.1"/>
</dbReference>
<sequence length="175" mass="20172">MFMPTYLTSFAQNSTVKDEIITCFDLIASNGKDKFIIEYYGEFLSDDNKVIVQTDFAPQLVIAIEPISNERIVLFDGTEYGYNAMFCDEYSNQQIKNRPLVKLSDDLYSVKFEIFYGIDYVEEKEDFINDNGEIELINGEIINFETLQNNGFDALVINLIDNNGREFEIVNEELA</sequence>